<dbReference type="AlphaFoldDB" id="A0A077ZXM9"/>
<proteinExistence type="inferred from homology"/>
<dbReference type="GO" id="GO:0005743">
    <property type="term" value="C:mitochondrial inner membrane"/>
    <property type="evidence" value="ECO:0007669"/>
    <property type="project" value="UniProtKB-SubCell"/>
</dbReference>
<evidence type="ECO:0000256" key="1">
    <source>
        <dbReference type="RuleBase" id="RU367043"/>
    </source>
</evidence>
<evidence type="ECO:0000259" key="2">
    <source>
        <dbReference type="Pfam" id="PF02953"/>
    </source>
</evidence>
<dbReference type="InParanoid" id="A0A077ZXM9"/>
<keyword evidence="1" id="KW-0496">Mitochondrion</keyword>
<evidence type="ECO:0000313" key="4">
    <source>
        <dbReference type="Proteomes" id="UP000039865"/>
    </source>
</evidence>
<protein>
    <recommendedName>
        <fullName evidence="1">Mitochondrial import inner membrane translocase subunit</fullName>
    </recommendedName>
</protein>
<comment type="subcellular location">
    <subcellularLocation>
        <location evidence="1">Mitochondrion inner membrane</location>
        <topology evidence="1">Peripheral membrane protein</topology>
        <orientation evidence="1">Intermembrane side</orientation>
    </subcellularLocation>
</comment>
<dbReference type="OrthoDB" id="1551503at2759"/>
<keyword evidence="1" id="KW-0143">Chaperone</keyword>
<dbReference type="InterPro" id="IPR004217">
    <property type="entry name" value="Tim10-like"/>
</dbReference>
<gene>
    <name evidence="3" type="primary">Contig12083.g12925</name>
    <name evidence="3" type="ORF">STYLEM_3647</name>
</gene>
<keyword evidence="1" id="KW-0813">Transport</keyword>
<name>A0A077ZXM9_STYLE</name>
<dbReference type="Gene3D" id="1.10.287.810">
    <property type="entry name" value="Mitochondrial import inner membrane translocase subunit tim13 like domains"/>
    <property type="match status" value="1"/>
</dbReference>
<dbReference type="Pfam" id="PF02953">
    <property type="entry name" value="zf-Tim10_DDP"/>
    <property type="match status" value="1"/>
</dbReference>
<comment type="function">
    <text evidence="1">Mitochondrial intermembrane chaperone that participates in the import and insertion of some multi-pass transmembrane proteins into the mitochondrial inner membrane. Also required for the transfer of beta-barrel precursors from the TOM complex to the sorting and assembly machinery (SAM complex) of the outer membrane. Acts as a chaperone-like protein that protects the hydrophobic precursors from aggregation and guide them through the mitochondrial intermembrane space.</text>
</comment>
<organism evidence="3 4">
    <name type="scientific">Stylonychia lemnae</name>
    <name type="common">Ciliate</name>
    <dbReference type="NCBI Taxonomy" id="5949"/>
    <lineage>
        <taxon>Eukaryota</taxon>
        <taxon>Sar</taxon>
        <taxon>Alveolata</taxon>
        <taxon>Ciliophora</taxon>
        <taxon>Intramacronucleata</taxon>
        <taxon>Spirotrichea</taxon>
        <taxon>Stichotrichia</taxon>
        <taxon>Sporadotrichida</taxon>
        <taxon>Oxytrichidae</taxon>
        <taxon>Stylonychinae</taxon>
        <taxon>Stylonychia</taxon>
    </lineage>
</organism>
<reference evidence="3 4" key="1">
    <citation type="submission" date="2014-06" db="EMBL/GenBank/DDBJ databases">
        <authorList>
            <person name="Swart Estienne"/>
        </authorList>
    </citation>
    <scope>NUCLEOTIDE SEQUENCE [LARGE SCALE GENOMIC DNA]</scope>
    <source>
        <strain evidence="3 4">130c</strain>
    </source>
</reference>
<dbReference type="GO" id="GO:0015031">
    <property type="term" value="P:protein transport"/>
    <property type="evidence" value="ECO:0007669"/>
    <property type="project" value="UniProtKB-KW"/>
</dbReference>
<keyword evidence="1" id="KW-1015">Disulfide bond</keyword>
<accession>A0A077ZXM9</accession>
<keyword evidence="4" id="KW-1185">Reference proteome</keyword>
<keyword evidence="1" id="KW-0811">Translocation</keyword>
<dbReference type="EMBL" id="CCKQ01003539">
    <property type="protein sequence ID" value="CDW74665.1"/>
    <property type="molecule type" value="Genomic_DNA"/>
</dbReference>
<feature type="domain" description="Tim10-like" evidence="2">
    <location>
        <begin position="21"/>
        <end position="77"/>
    </location>
</feature>
<keyword evidence="1" id="KW-0653">Protein transport</keyword>
<comment type="domain">
    <text evidence="1">The twin CX3C motif contains 4 conserved Cys residues that form 2 disulfide bonds in the mitochondrial intermembrane space.</text>
</comment>
<evidence type="ECO:0000313" key="3">
    <source>
        <dbReference type="EMBL" id="CDW74665.1"/>
    </source>
</evidence>
<comment type="similarity">
    <text evidence="1">Belongs to the small Tim family.</text>
</comment>
<sequence>MNRNQRLSPAEQYQQTHQVDERELRFKEIQFFVVRTAGRCFKQCINNFETSTLSDPEKSCINNCIQRAQRSQAEIQQVMPEIDKRFKD</sequence>
<dbReference type="Proteomes" id="UP000039865">
    <property type="component" value="Unassembled WGS sequence"/>
</dbReference>
<dbReference type="InterPro" id="IPR035427">
    <property type="entry name" value="Tim10-like_dom_sf"/>
</dbReference>
<keyword evidence="1" id="KW-0999">Mitochondrion inner membrane</keyword>
<comment type="subunit">
    <text evidence="1">Heterohexamer.</text>
</comment>
<keyword evidence="1" id="KW-0472">Membrane</keyword>
<dbReference type="SUPFAM" id="SSF144122">
    <property type="entry name" value="Tim10-like"/>
    <property type="match status" value="1"/>
</dbReference>